<sequence length="138" mass="15240">MAAAGAISIWISTSSPTKITASNTKPRISYPLKLSRNGIYPLSTFEKNGQHEQNFTIKAAASSSDGMEERFDLGTNAVELLLEVQNTQKNQLTKVKFQRSLSLPGCFYFIDTGKRFLQLLVSRSMLQASMSMTPSLVD</sequence>
<dbReference type="Proteomes" id="UP000824120">
    <property type="component" value="Chromosome 7"/>
</dbReference>
<keyword evidence="2" id="KW-1185">Reference proteome</keyword>
<proteinExistence type="predicted"/>
<evidence type="ECO:0000313" key="1">
    <source>
        <dbReference type="EMBL" id="KAG5597513.1"/>
    </source>
</evidence>
<organism evidence="1 2">
    <name type="scientific">Solanum commersonii</name>
    <name type="common">Commerson's wild potato</name>
    <name type="synonym">Commerson's nightshade</name>
    <dbReference type="NCBI Taxonomy" id="4109"/>
    <lineage>
        <taxon>Eukaryota</taxon>
        <taxon>Viridiplantae</taxon>
        <taxon>Streptophyta</taxon>
        <taxon>Embryophyta</taxon>
        <taxon>Tracheophyta</taxon>
        <taxon>Spermatophyta</taxon>
        <taxon>Magnoliopsida</taxon>
        <taxon>eudicotyledons</taxon>
        <taxon>Gunneridae</taxon>
        <taxon>Pentapetalae</taxon>
        <taxon>asterids</taxon>
        <taxon>lamiids</taxon>
        <taxon>Solanales</taxon>
        <taxon>Solanaceae</taxon>
        <taxon>Solanoideae</taxon>
        <taxon>Solaneae</taxon>
        <taxon>Solanum</taxon>
    </lineage>
</organism>
<comment type="caution">
    <text evidence="1">The sequence shown here is derived from an EMBL/GenBank/DDBJ whole genome shotgun (WGS) entry which is preliminary data.</text>
</comment>
<accession>A0A9J5YB07</accession>
<dbReference type="AlphaFoldDB" id="A0A9J5YB07"/>
<protein>
    <submittedName>
        <fullName evidence="1">Uncharacterized protein</fullName>
    </submittedName>
</protein>
<dbReference type="EMBL" id="JACXVP010000007">
    <property type="protein sequence ID" value="KAG5597513.1"/>
    <property type="molecule type" value="Genomic_DNA"/>
</dbReference>
<reference evidence="1 2" key="1">
    <citation type="submission" date="2020-09" db="EMBL/GenBank/DDBJ databases">
        <title>De no assembly of potato wild relative species, Solanum commersonii.</title>
        <authorList>
            <person name="Cho K."/>
        </authorList>
    </citation>
    <scope>NUCLEOTIDE SEQUENCE [LARGE SCALE GENOMIC DNA]</scope>
    <source>
        <strain evidence="1">LZ3.2</strain>
        <tissue evidence="1">Leaf</tissue>
    </source>
</reference>
<evidence type="ECO:0000313" key="2">
    <source>
        <dbReference type="Proteomes" id="UP000824120"/>
    </source>
</evidence>
<name>A0A9J5YB07_SOLCO</name>
<gene>
    <name evidence="1" type="ORF">H5410_038745</name>
</gene>